<dbReference type="Proteomes" id="UP001373714">
    <property type="component" value="Unassembled WGS sequence"/>
</dbReference>
<proteinExistence type="predicted"/>
<name>A0AAV9UC07_9PEZI</name>
<dbReference type="PANTHER" id="PTHR43662">
    <property type="match status" value="1"/>
</dbReference>
<feature type="region of interest" description="Disordered" evidence="1">
    <location>
        <begin position="372"/>
        <end position="448"/>
    </location>
</feature>
<dbReference type="InterPro" id="IPR018535">
    <property type="entry name" value="DUF1996"/>
</dbReference>
<sequence length="519" mass="55978">MKHSTLLSLLVSAAAFTGITDAASKKPRRTFGTLSFGGGKELTRCRLDPIVNPGGVAGHMHSIFGGNGFTDLMPGDYASAHSTCTNANVKNDHSNYWVPSLYFKSPEDGTLYPVELFYAKVYYFFEATNDDIKPFPKGFRMRAGDPTLRHPPSPAKGNLDSSKGPITPAQWTCPRDNPSTPLYPPESDGTRGVGVQDPNNGGQGWGFPDQECDGYASPLRADVHFPSCVNPELDVEDWKHNSAYPSSNGDGGEDCPPGWIHVPHVFMEVYWNTLKFKDMWQKGTGKQPWVLSNGDTTGYSVHADFINGWDSATLAYLIDNCDSGHAGLAACPGLPGGKTSEEEMKACKLTCPLAEGSSDNFGSPMPNNKLLGENPFSGYQAEPYAAPGSNSPAPVESKSVVKPAEASTTTKPVVKPATIKPRPSTTLKPVQKPASNPKPIDPSKPVNTQYVPENHGVKTKIVMSTRLHTVTRVITISGSAGPQTIAPKIQSAAAKKKACKTTRKPQRHYRHHHNKAGSY</sequence>
<gene>
    <name evidence="4" type="ORF">TWF730_002630</name>
</gene>
<reference evidence="4 5" key="1">
    <citation type="submission" date="2019-10" db="EMBL/GenBank/DDBJ databases">
        <authorList>
            <person name="Palmer J.M."/>
        </authorList>
    </citation>
    <scope>NUCLEOTIDE SEQUENCE [LARGE SCALE GENOMIC DNA]</scope>
    <source>
        <strain evidence="4 5">TWF730</strain>
    </source>
</reference>
<dbReference type="EMBL" id="JAVHNS010000012">
    <property type="protein sequence ID" value="KAK6338567.1"/>
    <property type="molecule type" value="Genomic_DNA"/>
</dbReference>
<evidence type="ECO:0000313" key="5">
    <source>
        <dbReference type="Proteomes" id="UP001373714"/>
    </source>
</evidence>
<comment type="caution">
    <text evidence="4">The sequence shown here is derived from an EMBL/GenBank/DDBJ whole genome shotgun (WGS) entry which is preliminary data.</text>
</comment>
<evidence type="ECO:0000256" key="2">
    <source>
        <dbReference type="SAM" id="SignalP"/>
    </source>
</evidence>
<accession>A0AAV9UC07</accession>
<dbReference type="AlphaFoldDB" id="A0AAV9UC07"/>
<dbReference type="Pfam" id="PF09362">
    <property type="entry name" value="DUF1996"/>
    <property type="match status" value="1"/>
</dbReference>
<feature type="region of interest" description="Disordered" evidence="1">
    <location>
        <begin position="500"/>
        <end position="519"/>
    </location>
</feature>
<feature type="chain" id="PRO_5043530254" description="DUF1996 domain-containing protein" evidence="2">
    <location>
        <begin position="23"/>
        <end position="519"/>
    </location>
</feature>
<evidence type="ECO:0000259" key="3">
    <source>
        <dbReference type="Pfam" id="PF09362"/>
    </source>
</evidence>
<organism evidence="4 5">
    <name type="scientific">Orbilia blumenaviensis</name>
    <dbReference type="NCBI Taxonomy" id="1796055"/>
    <lineage>
        <taxon>Eukaryota</taxon>
        <taxon>Fungi</taxon>
        <taxon>Dikarya</taxon>
        <taxon>Ascomycota</taxon>
        <taxon>Pezizomycotina</taxon>
        <taxon>Orbiliomycetes</taxon>
        <taxon>Orbiliales</taxon>
        <taxon>Orbiliaceae</taxon>
        <taxon>Orbilia</taxon>
    </lineage>
</organism>
<feature type="domain" description="DUF1996" evidence="3">
    <location>
        <begin position="48"/>
        <end position="309"/>
    </location>
</feature>
<keyword evidence="2" id="KW-0732">Signal</keyword>
<evidence type="ECO:0000256" key="1">
    <source>
        <dbReference type="SAM" id="MobiDB-lite"/>
    </source>
</evidence>
<feature type="signal peptide" evidence="2">
    <location>
        <begin position="1"/>
        <end position="22"/>
    </location>
</feature>
<evidence type="ECO:0000313" key="4">
    <source>
        <dbReference type="EMBL" id="KAK6338567.1"/>
    </source>
</evidence>
<dbReference type="PANTHER" id="PTHR43662:SF11">
    <property type="entry name" value="WSC DOMAIN-CONTAINING PROTEIN"/>
    <property type="match status" value="1"/>
</dbReference>
<protein>
    <recommendedName>
        <fullName evidence="3">DUF1996 domain-containing protein</fullName>
    </recommendedName>
</protein>
<keyword evidence="5" id="KW-1185">Reference proteome</keyword>
<feature type="region of interest" description="Disordered" evidence="1">
    <location>
        <begin position="143"/>
        <end position="211"/>
    </location>
</feature>